<gene>
    <name evidence="2" type="ORF">CK820_G0042425</name>
</gene>
<dbReference type="InterPro" id="IPR012485">
    <property type="entry name" value="CENP-I"/>
</dbReference>
<proteinExistence type="predicted"/>
<feature type="compositionally biased region" description="Polar residues" evidence="1">
    <location>
        <begin position="10"/>
        <end position="28"/>
    </location>
</feature>
<feature type="non-terminal residue" evidence="2">
    <location>
        <position position="75"/>
    </location>
</feature>
<name>A0A2J8K180_PANTR</name>
<dbReference type="Pfam" id="PF07778">
    <property type="entry name" value="CENP-I"/>
    <property type="match status" value="1"/>
</dbReference>
<sequence length="75" mass="8417">MSPQKRFKNVQAQNRTSQGSSSFQTTLSAWKVKQDPSNSKNISKHGQNNPVGDYEHADDQAEEDALQMAVGYFEK</sequence>
<evidence type="ECO:0000256" key="1">
    <source>
        <dbReference type="SAM" id="MobiDB-lite"/>
    </source>
</evidence>
<accession>A0A2J8K180</accession>
<feature type="compositionally biased region" description="Polar residues" evidence="1">
    <location>
        <begin position="35"/>
        <end position="50"/>
    </location>
</feature>
<organism evidence="2 3">
    <name type="scientific">Pan troglodytes</name>
    <name type="common">Chimpanzee</name>
    <dbReference type="NCBI Taxonomy" id="9598"/>
    <lineage>
        <taxon>Eukaryota</taxon>
        <taxon>Metazoa</taxon>
        <taxon>Chordata</taxon>
        <taxon>Craniata</taxon>
        <taxon>Vertebrata</taxon>
        <taxon>Euteleostomi</taxon>
        <taxon>Mammalia</taxon>
        <taxon>Eutheria</taxon>
        <taxon>Euarchontoglires</taxon>
        <taxon>Primates</taxon>
        <taxon>Haplorrhini</taxon>
        <taxon>Catarrhini</taxon>
        <taxon>Hominidae</taxon>
        <taxon>Pan</taxon>
    </lineage>
</organism>
<comment type="caution">
    <text evidence="2">The sequence shown here is derived from an EMBL/GenBank/DDBJ whole genome shotgun (WGS) entry which is preliminary data.</text>
</comment>
<dbReference type="AlphaFoldDB" id="A0A2J8K180"/>
<protein>
    <submittedName>
        <fullName evidence="2">CENPI isoform 1</fullName>
    </submittedName>
</protein>
<dbReference type="Proteomes" id="UP000236370">
    <property type="component" value="Unassembled WGS sequence"/>
</dbReference>
<reference evidence="2 3" key="1">
    <citation type="submission" date="2017-12" db="EMBL/GenBank/DDBJ databases">
        <title>High-resolution comparative analysis of great ape genomes.</title>
        <authorList>
            <person name="Pollen A."/>
            <person name="Hastie A."/>
            <person name="Hormozdiari F."/>
            <person name="Dougherty M."/>
            <person name="Liu R."/>
            <person name="Chaisson M."/>
            <person name="Hoppe E."/>
            <person name="Hill C."/>
            <person name="Pang A."/>
            <person name="Hillier L."/>
            <person name="Baker C."/>
            <person name="Armstrong J."/>
            <person name="Shendure J."/>
            <person name="Paten B."/>
            <person name="Wilson R."/>
            <person name="Chao H."/>
            <person name="Schneider V."/>
            <person name="Ventura M."/>
            <person name="Kronenberg Z."/>
            <person name="Murali S."/>
            <person name="Gordon D."/>
            <person name="Cantsilieris S."/>
            <person name="Munson K."/>
            <person name="Nelson B."/>
            <person name="Raja A."/>
            <person name="Underwood J."/>
            <person name="Diekhans M."/>
            <person name="Fiddes I."/>
            <person name="Haussler D."/>
            <person name="Eichler E."/>
        </authorList>
    </citation>
    <scope>NUCLEOTIDE SEQUENCE [LARGE SCALE GENOMIC DNA]</scope>
    <source>
        <strain evidence="2">Yerkes chimp pedigree #C0471</strain>
    </source>
</reference>
<evidence type="ECO:0000313" key="3">
    <source>
        <dbReference type="Proteomes" id="UP000236370"/>
    </source>
</evidence>
<dbReference type="EMBL" id="NBAG03000400">
    <property type="protein sequence ID" value="PNI28759.1"/>
    <property type="molecule type" value="Genomic_DNA"/>
</dbReference>
<dbReference type="GO" id="GO:0000776">
    <property type="term" value="C:kinetochore"/>
    <property type="evidence" value="ECO:0007669"/>
    <property type="project" value="InterPro"/>
</dbReference>
<feature type="region of interest" description="Disordered" evidence="1">
    <location>
        <begin position="1"/>
        <end position="61"/>
    </location>
</feature>
<evidence type="ECO:0000313" key="2">
    <source>
        <dbReference type="EMBL" id="PNI28759.1"/>
    </source>
</evidence>